<feature type="compositionally biased region" description="Polar residues" evidence="1">
    <location>
        <begin position="42"/>
        <end position="61"/>
    </location>
</feature>
<protein>
    <submittedName>
        <fullName evidence="2">Uncharacterized protein</fullName>
    </submittedName>
</protein>
<evidence type="ECO:0000313" key="3">
    <source>
        <dbReference type="Proteomes" id="UP000193218"/>
    </source>
</evidence>
<proteinExistence type="predicted"/>
<dbReference type="RefSeq" id="XP_021868502.1">
    <property type="nucleotide sequence ID" value="XM_022016975.1"/>
</dbReference>
<organism evidence="2 3">
    <name type="scientific">Kockovaella imperatae</name>
    <dbReference type="NCBI Taxonomy" id="4999"/>
    <lineage>
        <taxon>Eukaryota</taxon>
        <taxon>Fungi</taxon>
        <taxon>Dikarya</taxon>
        <taxon>Basidiomycota</taxon>
        <taxon>Agaricomycotina</taxon>
        <taxon>Tremellomycetes</taxon>
        <taxon>Tremellales</taxon>
        <taxon>Cuniculitremaceae</taxon>
        <taxon>Kockovaella</taxon>
    </lineage>
</organism>
<dbReference type="EMBL" id="NBSH01000015">
    <property type="protein sequence ID" value="ORX34224.1"/>
    <property type="molecule type" value="Genomic_DNA"/>
</dbReference>
<feature type="region of interest" description="Disordered" evidence="1">
    <location>
        <begin position="254"/>
        <end position="277"/>
    </location>
</feature>
<comment type="caution">
    <text evidence="2">The sequence shown here is derived from an EMBL/GenBank/DDBJ whole genome shotgun (WGS) entry which is preliminary data.</text>
</comment>
<name>A0A1Y1U9K5_9TREE</name>
<dbReference type="GeneID" id="33558784"/>
<dbReference type="OrthoDB" id="17066at2759"/>
<feature type="region of interest" description="Disordered" evidence="1">
    <location>
        <begin position="1"/>
        <end position="64"/>
    </location>
</feature>
<gene>
    <name evidence="2" type="ORF">BD324DRAFT_637164</name>
</gene>
<sequence>MSRLASLQPRGKASGSSPSPSSPSSSSSPKPRSTSSNPSTPKQSNANTAYDRSQRTPSRQAETSHHRFLKLLLDEVKKLCSTWEDIMLVDGLKAGKGCVDQATEMDNILLAPLGSERPSIAEHLEMFYESQRAMDGVLRKLDRLIIKLSALIDQADKLFFEAHRTMGWQFVLEQPMWFSWTFETFVDSLSPLLSNHHTQLAHLRVLSNQITDPQTSFENAKLALEQWRDLAKGGSRWQSVRDWEELMDLEMSFGTEDSDDDMDDRVKSSASKKKKGR</sequence>
<keyword evidence="3" id="KW-1185">Reference proteome</keyword>
<dbReference type="InParanoid" id="A0A1Y1U9K5"/>
<dbReference type="STRING" id="4999.A0A1Y1U9K5"/>
<accession>A0A1Y1U9K5</accession>
<dbReference type="Proteomes" id="UP000193218">
    <property type="component" value="Unassembled WGS sequence"/>
</dbReference>
<evidence type="ECO:0000256" key="1">
    <source>
        <dbReference type="SAM" id="MobiDB-lite"/>
    </source>
</evidence>
<feature type="compositionally biased region" description="Low complexity" evidence="1">
    <location>
        <begin position="9"/>
        <end position="41"/>
    </location>
</feature>
<reference evidence="2 3" key="1">
    <citation type="submission" date="2017-03" db="EMBL/GenBank/DDBJ databases">
        <title>Widespread Adenine N6-methylation of Active Genes in Fungi.</title>
        <authorList>
            <consortium name="DOE Joint Genome Institute"/>
            <person name="Mondo S.J."/>
            <person name="Dannebaum R.O."/>
            <person name="Kuo R.C."/>
            <person name="Louie K.B."/>
            <person name="Bewick A.J."/>
            <person name="Labutti K."/>
            <person name="Haridas S."/>
            <person name="Kuo A."/>
            <person name="Salamov A."/>
            <person name="Ahrendt S.R."/>
            <person name="Lau R."/>
            <person name="Bowen B.P."/>
            <person name="Lipzen A."/>
            <person name="Sullivan W."/>
            <person name="Andreopoulos W.B."/>
            <person name="Clum A."/>
            <person name="Lindquist E."/>
            <person name="Daum C."/>
            <person name="Northen T.R."/>
            <person name="Ramamoorthy G."/>
            <person name="Schmitz R.J."/>
            <person name="Gryganskyi A."/>
            <person name="Culley D."/>
            <person name="Magnuson J."/>
            <person name="James T.Y."/>
            <person name="O'Malley M.A."/>
            <person name="Stajich J.E."/>
            <person name="Spatafora J.W."/>
            <person name="Visel A."/>
            <person name="Grigoriev I.V."/>
        </authorList>
    </citation>
    <scope>NUCLEOTIDE SEQUENCE [LARGE SCALE GENOMIC DNA]</scope>
    <source>
        <strain evidence="2 3">NRRL Y-17943</strain>
    </source>
</reference>
<dbReference type="AlphaFoldDB" id="A0A1Y1U9K5"/>
<evidence type="ECO:0000313" key="2">
    <source>
        <dbReference type="EMBL" id="ORX34224.1"/>
    </source>
</evidence>